<feature type="domain" description="PD-(D/E)XK endonuclease-like" evidence="1">
    <location>
        <begin position="710"/>
        <end position="935"/>
    </location>
</feature>
<dbReference type="InterPro" id="IPR038726">
    <property type="entry name" value="PDDEXK_AddAB-type"/>
</dbReference>
<dbReference type="Gene3D" id="3.90.320.10">
    <property type="match status" value="1"/>
</dbReference>
<evidence type="ECO:0000259" key="1">
    <source>
        <dbReference type="Pfam" id="PF12705"/>
    </source>
</evidence>
<organism evidence="2 3">
    <name type="scientific">Pseudooceanicola albus</name>
    <dbReference type="NCBI Taxonomy" id="2692189"/>
    <lineage>
        <taxon>Bacteria</taxon>
        <taxon>Pseudomonadati</taxon>
        <taxon>Pseudomonadota</taxon>
        <taxon>Alphaproteobacteria</taxon>
        <taxon>Rhodobacterales</taxon>
        <taxon>Paracoccaceae</taxon>
        <taxon>Pseudooceanicola</taxon>
    </lineage>
</organism>
<evidence type="ECO:0000313" key="3">
    <source>
        <dbReference type="Proteomes" id="UP000477911"/>
    </source>
</evidence>
<proteinExistence type="predicted"/>
<dbReference type="Pfam" id="PF12705">
    <property type="entry name" value="PDDEXK_1"/>
    <property type="match status" value="1"/>
</dbReference>
<gene>
    <name evidence="2" type="primary">addB</name>
    <name evidence="2" type="ORF">GR170_02850</name>
</gene>
<dbReference type="EMBL" id="WUMU01000002">
    <property type="protein sequence ID" value="MXN16761.1"/>
    <property type="molecule type" value="Genomic_DNA"/>
</dbReference>
<evidence type="ECO:0000313" key="2">
    <source>
        <dbReference type="EMBL" id="MXN16761.1"/>
    </source>
</evidence>
<dbReference type="InterPro" id="IPR027417">
    <property type="entry name" value="P-loop_NTPase"/>
</dbReference>
<dbReference type="SUPFAM" id="SSF52540">
    <property type="entry name" value="P-loop containing nucleoside triphosphate hydrolases"/>
    <property type="match status" value="1"/>
</dbReference>
<accession>A0A6L7FY67</accession>
<protein>
    <submittedName>
        <fullName evidence="2">Double-strand break repair protein AddB</fullName>
    </submittedName>
</protein>
<name>A0A6L7FY67_9RHOB</name>
<dbReference type="AlphaFoldDB" id="A0A6L7FY67"/>
<dbReference type="RefSeq" id="WP_160891411.1">
    <property type="nucleotide sequence ID" value="NZ_WUMU01000002.1"/>
</dbReference>
<dbReference type="Proteomes" id="UP000477911">
    <property type="component" value="Unassembled WGS sequence"/>
</dbReference>
<dbReference type="NCBIfam" id="TIGR02786">
    <property type="entry name" value="addB_alphas"/>
    <property type="match status" value="1"/>
</dbReference>
<keyword evidence="3" id="KW-1185">Reference proteome</keyword>
<comment type="caution">
    <text evidence="2">The sequence shown here is derived from an EMBL/GenBank/DDBJ whole genome shotgun (WGS) entry which is preliminary data.</text>
</comment>
<dbReference type="InterPro" id="IPR014153">
    <property type="entry name" value="Ds_break_AddB"/>
</dbReference>
<dbReference type="InterPro" id="IPR011604">
    <property type="entry name" value="PDDEXK-like_dom_sf"/>
</dbReference>
<sequence length="975" mass="108508">MFEPSDRPRLFGLAPGADFPADLLKGLLERMKNRPPQDLARVELVVNTRRMARRIRGLLDTGPALLVPRIRLLTDLHCAEPVPPAISGIRRRLELIRLISALLDAEPDLAPRAALYDLADSLAKLLDEMQGEKVSLDDIRNLDVTDLSGHWARTQKFLSIVGGLDTDREAPDPEERQRKVVEALIREWEVNPPRHPVLLAGSTGSRGATHLLMQAVARLPQGAVILPGYDFHQPDRIWSQLDDALTAEDHPQYRFRKLMTGLGLEPSEVQDWHPATTGPAQRNRLISLALRPAPVTHQWLEEGPDLGDLIPATEGVTLLKAPSPRAEAMAIALRMREAAETGQTCALITPDRQLTRQVSAALGRWGITPDDSAGIPLQVTPPGRFLRQVAQLLIAPPTAVELLTLLKHPLAHSGTGRGRHLGLTRRLELYLRHKGRPRPTPEDIRAFAATERLQDVAPRWADWICTHAFGAAAPAPEPLDDRVTDHMALAEVLARGCLDETGSGDLWTRDAGEEAQRVMSALVEDAPHGDAFAARDYTDLVGAIISGGEVRNADEPHPGLLVWGTLEARVQGADLVILGGLNEGSWPEAPKPDPWLNRQMRQQAGLLLPERNIGLSAHDFQQAVAAREVWLSRSIRSQDAETVPARWLNRLTNLLSGLPESGPAALKQMEARGNRWLSLARQVETPTPIPPARRPAPRPPMEARPRDFYVTEIERLIRDPYAVYAKKVLRLSSLNPLMREPDVMLRGDVSHLVLEDFVSGVAQGTVPLDAGVFLQMAREVLDRQVPWPETRLLWHARLARVADWFVAHEGARQEEAAEILNERKGTARIEALGVSLSARADRVDRDHHGRLHIFDYKTGKPPSEREQKFFKKQLPLEAAIAELEGFGKTGPMPVARAVYIGLSNPPEEAHAPLEETSPAQVWAEFTQLMERWLDPEQGYLSRRAMREVRFNGDFDHLARFGEWDETDDPDRMDLT</sequence>
<reference evidence="2 3" key="1">
    <citation type="submission" date="2019-12" db="EMBL/GenBank/DDBJ databases">
        <authorList>
            <person name="Li M."/>
        </authorList>
    </citation>
    <scope>NUCLEOTIDE SEQUENCE [LARGE SCALE GENOMIC DNA]</scope>
    <source>
        <strain evidence="2 3">GBMRC 2024</strain>
    </source>
</reference>